<name>A0AAE1KL81_PETCI</name>
<dbReference type="Proteomes" id="UP001286313">
    <property type="component" value="Unassembled WGS sequence"/>
</dbReference>
<feature type="region of interest" description="Disordered" evidence="1">
    <location>
        <begin position="263"/>
        <end position="364"/>
    </location>
</feature>
<evidence type="ECO:0000256" key="2">
    <source>
        <dbReference type="SAM" id="SignalP"/>
    </source>
</evidence>
<feature type="region of interest" description="Disordered" evidence="1">
    <location>
        <begin position="405"/>
        <end position="430"/>
    </location>
</feature>
<dbReference type="AlphaFoldDB" id="A0AAE1KL81"/>
<protein>
    <submittedName>
        <fullName evidence="3">Uncharacterized protein</fullName>
    </submittedName>
</protein>
<comment type="caution">
    <text evidence="3">The sequence shown here is derived from an EMBL/GenBank/DDBJ whole genome shotgun (WGS) entry which is preliminary data.</text>
</comment>
<gene>
    <name evidence="3" type="ORF">Pcinc_019694</name>
</gene>
<proteinExistence type="predicted"/>
<feature type="region of interest" description="Disordered" evidence="1">
    <location>
        <begin position="124"/>
        <end position="144"/>
    </location>
</feature>
<reference evidence="3" key="1">
    <citation type="submission" date="2023-10" db="EMBL/GenBank/DDBJ databases">
        <title>Genome assemblies of two species of porcelain crab, Petrolisthes cinctipes and Petrolisthes manimaculis (Anomura: Porcellanidae).</title>
        <authorList>
            <person name="Angst P."/>
        </authorList>
    </citation>
    <scope>NUCLEOTIDE SEQUENCE</scope>
    <source>
        <strain evidence="3">PB745_01</strain>
        <tissue evidence="3">Gill</tissue>
    </source>
</reference>
<evidence type="ECO:0000256" key="1">
    <source>
        <dbReference type="SAM" id="MobiDB-lite"/>
    </source>
</evidence>
<dbReference type="EMBL" id="JAWQEG010001967">
    <property type="protein sequence ID" value="KAK3875437.1"/>
    <property type="molecule type" value="Genomic_DNA"/>
</dbReference>
<feature type="compositionally biased region" description="Basic and acidic residues" evidence="1">
    <location>
        <begin position="414"/>
        <end position="430"/>
    </location>
</feature>
<feature type="compositionally biased region" description="Basic and acidic residues" evidence="1">
    <location>
        <begin position="263"/>
        <end position="310"/>
    </location>
</feature>
<organism evidence="3 4">
    <name type="scientific">Petrolisthes cinctipes</name>
    <name type="common">Flat porcelain crab</name>
    <dbReference type="NCBI Taxonomy" id="88211"/>
    <lineage>
        <taxon>Eukaryota</taxon>
        <taxon>Metazoa</taxon>
        <taxon>Ecdysozoa</taxon>
        <taxon>Arthropoda</taxon>
        <taxon>Crustacea</taxon>
        <taxon>Multicrustacea</taxon>
        <taxon>Malacostraca</taxon>
        <taxon>Eumalacostraca</taxon>
        <taxon>Eucarida</taxon>
        <taxon>Decapoda</taxon>
        <taxon>Pleocyemata</taxon>
        <taxon>Anomura</taxon>
        <taxon>Galatheoidea</taxon>
        <taxon>Porcellanidae</taxon>
        <taxon>Petrolisthes</taxon>
    </lineage>
</organism>
<evidence type="ECO:0000313" key="4">
    <source>
        <dbReference type="Proteomes" id="UP001286313"/>
    </source>
</evidence>
<feature type="compositionally biased region" description="Basic and acidic residues" evidence="1">
    <location>
        <begin position="322"/>
        <end position="364"/>
    </location>
</feature>
<keyword evidence="2" id="KW-0732">Signal</keyword>
<feature type="signal peptide" evidence="2">
    <location>
        <begin position="1"/>
        <end position="17"/>
    </location>
</feature>
<accession>A0AAE1KL81</accession>
<sequence>MLLLLLILTLHYRVCLGEGRHQTADPNAEFTITTKPQDNVQRAKSILGLISDDDVSQDTTRKKILKTIKKSEVEINKMRLTDVPNSINIIKSTQSITREEGATSQDGDGGDVRYINNKLKKIYQTTTEESQQSTTTSTTTTTGQETLISGRFMDTEEEQINWKQLFHHEGQQSEVTDKKQESTLYKNSINHKLLDIENHPLNLDEFHSEVYELERVKDEKDDIKIVPLVSTAGNNKIEMVKGKEGKRSMSLYEKVVGITKLNGERNIRDSEERDRGDSKENQESERQSVQDSKENQESERQSVEEIKERSGGGGGEINLMRSDGDSFKENVKEGIDKLIIERSKGEHTKSESVRKDEEKEGKERNKVVEDNKVISNKEKVIKKVKEAVEEKITKDKKVMHMVDQILSNVEEEENQKKKTTPDGKEDNSKG</sequence>
<evidence type="ECO:0000313" key="3">
    <source>
        <dbReference type="EMBL" id="KAK3875437.1"/>
    </source>
</evidence>
<keyword evidence="4" id="KW-1185">Reference proteome</keyword>
<feature type="chain" id="PRO_5041941700" evidence="2">
    <location>
        <begin position="18"/>
        <end position="430"/>
    </location>
</feature>